<evidence type="ECO:0000313" key="1">
    <source>
        <dbReference type="EMBL" id="EBS4622490.1"/>
    </source>
</evidence>
<name>A0A5U9WIJ2_SALMO</name>
<accession>A0A5U9WIJ2</accession>
<protein>
    <submittedName>
        <fullName evidence="1">Uncharacterized protein</fullName>
    </submittedName>
</protein>
<proteinExistence type="predicted"/>
<dbReference type="AlphaFoldDB" id="A0A5U9WIJ2"/>
<comment type="caution">
    <text evidence="1">The sequence shown here is derived from an EMBL/GenBank/DDBJ whole genome shotgun (WGS) entry which is preliminary data.</text>
</comment>
<gene>
    <name evidence="1" type="ORF">DQS63_20755</name>
</gene>
<dbReference type="EMBL" id="AAGVOP010000183">
    <property type="protein sequence ID" value="EBS4622490.1"/>
    <property type="molecule type" value="Genomic_DNA"/>
</dbReference>
<sequence>CGDKDGQAELSYKKSRCEYRLFYYLILFLPDGGETPYPAYRRYALRRPDKRSAIRRARLYNG</sequence>
<organism evidence="1">
    <name type="scientific">Salmonella montevideo</name>
    <dbReference type="NCBI Taxonomy" id="115981"/>
    <lineage>
        <taxon>Bacteria</taxon>
        <taxon>Pseudomonadati</taxon>
        <taxon>Pseudomonadota</taxon>
        <taxon>Gammaproteobacteria</taxon>
        <taxon>Enterobacterales</taxon>
        <taxon>Enterobacteriaceae</taxon>
        <taxon>Salmonella</taxon>
    </lineage>
</organism>
<reference evidence="1" key="1">
    <citation type="submission" date="2018-06" db="EMBL/GenBank/DDBJ databases">
        <authorList>
            <person name="Ashton P.M."/>
            <person name="Dallman T."/>
            <person name="Nair S."/>
            <person name="De Pinna E."/>
            <person name="Peters T."/>
            <person name="Grant K."/>
        </authorList>
    </citation>
    <scope>NUCLEOTIDE SEQUENCE</scope>
    <source>
        <strain evidence="1">160770</strain>
    </source>
</reference>
<feature type="non-terminal residue" evidence="1">
    <location>
        <position position="1"/>
    </location>
</feature>